<dbReference type="Proteomes" id="UP000637267">
    <property type="component" value="Unassembled WGS sequence"/>
</dbReference>
<feature type="signal peptide" evidence="5">
    <location>
        <begin position="1"/>
        <end position="28"/>
    </location>
</feature>
<comment type="similarity">
    <text evidence="1 5">Belongs to the bacterial solute-binding protein 1 family.</text>
</comment>
<evidence type="ECO:0000256" key="5">
    <source>
        <dbReference type="RuleBase" id="RU365005"/>
    </source>
</evidence>
<dbReference type="PRINTS" id="PR00181">
    <property type="entry name" value="MALTOSEBP"/>
</dbReference>
<dbReference type="Gene3D" id="3.40.190.10">
    <property type="entry name" value="Periplasmic binding protein-like II"/>
    <property type="match status" value="2"/>
</dbReference>
<comment type="function">
    <text evidence="5">Part of the ABC transporter complex MalEFGK involved in maltose/maltodextrin import. Binds maltose and higher maltodextrins.</text>
</comment>
<evidence type="ECO:0000313" key="6">
    <source>
        <dbReference type="EMBL" id="GGP21109.1"/>
    </source>
</evidence>
<gene>
    <name evidence="6" type="primary">malE</name>
    <name evidence="6" type="ORF">GCM10010970_18860</name>
</gene>
<dbReference type="InterPro" id="IPR006059">
    <property type="entry name" value="SBP"/>
</dbReference>
<dbReference type="EMBL" id="BMLX01000002">
    <property type="protein sequence ID" value="GGP21109.1"/>
    <property type="molecule type" value="Genomic_DNA"/>
</dbReference>
<dbReference type="PANTHER" id="PTHR30061:SF50">
    <property type="entry name" value="MALTOSE_MALTODEXTRIN-BINDING PERIPLASMIC PROTEIN"/>
    <property type="match status" value="1"/>
</dbReference>
<evidence type="ECO:0000256" key="4">
    <source>
        <dbReference type="ARBA" id="ARBA00022729"/>
    </source>
</evidence>
<dbReference type="NCBIfam" id="NF007011">
    <property type="entry name" value="PRK09474.1"/>
    <property type="match status" value="1"/>
</dbReference>
<evidence type="ECO:0000313" key="7">
    <source>
        <dbReference type="Proteomes" id="UP000637267"/>
    </source>
</evidence>
<organism evidence="6 7">
    <name type="scientific">Silvimonas iriomotensis</name>
    <dbReference type="NCBI Taxonomy" id="449662"/>
    <lineage>
        <taxon>Bacteria</taxon>
        <taxon>Pseudomonadati</taxon>
        <taxon>Pseudomonadota</taxon>
        <taxon>Betaproteobacteria</taxon>
        <taxon>Neisseriales</taxon>
        <taxon>Chitinibacteraceae</taxon>
        <taxon>Silvimonas</taxon>
    </lineage>
</organism>
<dbReference type="InterPro" id="IPR006060">
    <property type="entry name" value="Maltose/Cyclodextrin-bd"/>
</dbReference>
<dbReference type="PANTHER" id="PTHR30061">
    <property type="entry name" value="MALTOSE-BINDING PERIPLASMIC PROTEIN"/>
    <property type="match status" value="1"/>
</dbReference>
<keyword evidence="4 5" id="KW-0732">Signal</keyword>
<keyword evidence="5" id="KW-0574">Periplasm</keyword>
<keyword evidence="7" id="KW-1185">Reference proteome</keyword>
<feature type="chain" id="PRO_5044982989" description="Maltodextrin-binding protein" evidence="5">
    <location>
        <begin position="29"/>
        <end position="401"/>
    </location>
</feature>
<keyword evidence="2 5" id="KW-0813">Transport</keyword>
<keyword evidence="3 5" id="KW-0762">Sugar transport</keyword>
<name>A0ABQ2P9H0_9NEIS</name>
<dbReference type="RefSeq" id="WP_188704076.1">
    <property type="nucleotide sequence ID" value="NZ_BMLX01000002.1"/>
</dbReference>
<evidence type="ECO:0000256" key="1">
    <source>
        <dbReference type="ARBA" id="ARBA00008520"/>
    </source>
</evidence>
<proteinExistence type="inferred from homology"/>
<evidence type="ECO:0000256" key="3">
    <source>
        <dbReference type="ARBA" id="ARBA00022597"/>
    </source>
</evidence>
<comment type="subcellular location">
    <subcellularLocation>
        <location evidence="5">Periplasm</location>
    </subcellularLocation>
</comment>
<evidence type="ECO:0000256" key="2">
    <source>
        <dbReference type="ARBA" id="ARBA00022448"/>
    </source>
</evidence>
<comment type="caution">
    <text evidence="6">The sequence shown here is derived from an EMBL/GenBank/DDBJ whole genome shotgun (WGS) entry which is preliminary data.</text>
</comment>
<dbReference type="SUPFAM" id="SSF53850">
    <property type="entry name" value="Periplasmic binding protein-like II"/>
    <property type="match status" value="1"/>
</dbReference>
<accession>A0ABQ2P9H0</accession>
<sequence length="401" mass="42979">MVYKTLTNRLARLGMIVAASALALQAHAAEPGKLLIWINGDKGYDGIAKIAQKFTKDTGIQVTVEHPEDAIAKFEQSSAAGKGPDIWMWPHDPAGNWIAGGLISPIQPTKKTIDSIDPLAWKAWTIGGKTWGYPISIEAVALLYNKDLVPTPPKSFDEVLTLDKKLQGQNKHAIMWNFTEIYYSWALLGADGGYAFKRNPDGSYNSKDVGVNNKGAVAGVEMIQKLIAAGAMPKTTSYAEAEAAMNEGRTAMMINGPWAWNNLKKSKINFGVAPIPGINGKPGAPFVGVLGAMIATASPNKEIATEFLENYLLSQEGLKDMNAAVPLGVPANKQFYNELKGDPLIAGTMAAARAGTPMPSAPEMPRFWTAMKAALENVTQGRQTASVALDQAAKRLKGDAQ</sequence>
<reference evidence="7" key="1">
    <citation type="journal article" date="2019" name="Int. J. Syst. Evol. Microbiol.">
        <title>The Global Catalogue of Microorganisms (GCM) 10K type strain sequencing project: providing services to taxonomists for standard genome sequencing and annotation.</title>
        <authorList>
            <consortium name="The Broad Institute Genomics Platform"/>
            <consortium name="The Broad Institute Genome Sequencing Center for Infectious Disease"/>
            <person name="Wu L."/>
            <person name="Ma J."/>
        </authorList>
    </citation>
    <scope>NUCLEOTIDE SEQUENCE [LARGE SCALE GENOMIC DNA]</scope>
    <source>
        <strain evidence="7">CGMCC 1.8859</strain>
    </source>
</reference>
<dbReference type="Pfam" id="PF13416">
    <property type="entry name" value="SBP_bac_8"/>
    <property type="match status" value="1"/>
</dbReference>
<protein>
    <recommendedName>
        <fullName evidence="5">Maltodextrin-binding protein</fullName>
    </recommendedName>
</protein>